<dbReference type="STRING" id="324602.Caur_2766"/>
<sequence>MEAYQRQQFDLLLMTAVDHFVERIVQRCAGAENALMRLRSDPQGEGIWLDRFVAAIFQDFLLDNVAGACFVLQGLAQRTITPPPAGTIDSILQTMARQAFAELLAMRSEEVLEQMIGYAG</sequence>
<proteinExistence type="predicted"/>
<gene>
    <name evidence="1" type="ordered locus">Caur_2766</name>
</gene>
<keyword evidence="2" id="KW-1185">Reference proteome</keyword>
<organism evidence="1 2">
    <name type="scientific">Chloroflexus aurantiacus (strain ATCC 29366 / DSM 635 / J-10-fl)</name>
    <dbReference type="NCBI Taxonomy" id="324602"/>
    <lineage>
        <taxon>Bacteria</taxon>
        <taxon>Bacillati</taxon>
        <taxon>Chloroflexota</taxon>
        <taxon>Chloroflexia</taxon>
        <taxon>Chloroflexales</taxon>
        <taxon>Chloroflexineae</taxon>
        <taxon>Chloroflexaceae</taxon>
        <taxon>Chloroflexus</taxon>
    </lineage>
</organism>
<reference evidence="2" key="1">
    <citation type="journal article" date="2011" name="BMC Genomics">
        <title>Complete genome sequence of the filamentous anoxygenic phototrophic bacterium Chloroflexus aurantiacus.</title>
        <authorList>
            <person name="Tang K.H."/>
            <person name="Barry K."/>
            <person name="Chertkov O."/>
            <person name="Dalin E."/>
            <person name="Han C.S."/>
            <person name="Hauser L.J."/>
            <person name="Honchak B.M."/>
            <person name="Karbach L.E."/>
            <person name="Land M.L."/>
            <person name="Lapidus A."/>
            <person name="Larimer F.W."/>
            <person name="Mikhailova N."/>
            <person name="Pitluck S."/>
            <person name="Pierson B.K."/>
            <person name="Blankenship R.E."/>
        </authorList>
    </citation>
    <scope>NUCLEOTIDE SEQUENCE [LARGE SCALE GENOMIC DNA]</scope>
    <source>
        <strain evidence="2">ATCC 29366 / DSM 635 / J-10-fl</strain>
    </source>
</reference>
<dbReference type="HOGENOM" id="CLU_142256_0_0_0"/>
<dbReference type="InParanoid" id="A9WK91"/>
<dbReference type="Proteomes" id="UP000002008">
    <property type="component" value="Chromosome"/>
</dbReference>
<dbReference type="eggNOG" id="ENOG50333R7">
    <property type="taxonomic scope" value="Bacteria"/>
</dbReference>
<dbReference type="AlphaFoldDB" id="A9WK91"/>
<dbReference type="EnsemblBacteria" id="ABY35969">
    <property type="protein sequence ID" value="ABY35969"/>
    <property type="gene ID" value="Caur_2766"/>
</dbReference>
<dbReference type="PATRIC" id="fig|324602.8.peg.3116"/>
<dbReference type="EMBL" id="CP000909">
    <property type="protein sequence ID" value="ABY35969.1"/>
    <property type="molecule type" value="Genomic_DNA"/>
</dbReference>
<dbReference type="KEGG" id="cau:Caur_2766"/>
<protein>
    <submittedName>
        <fullName evidence="1">Uncharacterized protein</fullName>
    </submittedName>
</protein>
<dbReference type="RefSeq" id="WP_012258622.1">
    <property type="nucleotide sequence ID" value="NC_010175.1"/>
</dbReference>
<evidence type="ECO:0000313" key="1">
    <source>
        <dbReference type="EMBL" id="ABY35969.1"/>
    </source>
</evidence>
<evidence type="ECO:0000313" key="2">
    <source>
        <dbReference type="Proteomes" id="UP000002008"/>
    </source>
</evidence>
<accession>A9WK91</accession>
<name>A9WK91_CHLAA</name>